<reference evidence="2" key="1">
    <citation type="journal article" date="2005" name="Science">
        <title>Life at depth: Photobacterium profundum genome sequence and expression analysis.</title>
        <authorList>
            <person name="Vezzi A."/>
            <person name="Campanaro S."/>
            <person name="D'Angelo M."/>
            <person name="Simonato F."/>
            <person name="Vitulo N."/>
            <person name="Lauro F.M."/>
            <person name="Cestaro A."/>
            <person name="Malacrida G."/>
            <person name="Simionati B."/>
            <person name="Cannata N."/>
            <person name="Romualdi C."/>
            <person name="Bartlett D.H."/>
            <person name="Valle G."/>
        </authorList>
    </citation>
    <scope>NUCLEOTIDE SEQUENCE [LARGE SCALE GENOMIC DNA]</scope>
    <source>
        <strain evidence="2">ATCC BAA-1253 / SS9</strain>
    </source>
</reference>
<dbReference type="Proteomes" id="UP000000593">
    <property type="component" value="Chromosome 2"/>
</dbReference>
<dbReference type="HOGENOM" id="CLU_2220695_0_0_6"/>
<dbReference type="KEGG" id="ppr:PBPRB1371"/>
<evidence type="ECO:0000313" key="2">
    <source>
        <dbReference type="Proteomes" id="UP000000593"/>
    </source>
</evidence>
<protein>
    <submittedName>
        <fullName evidence="1">Uncharacterized protein</fullName>
    </submittedName>
</protein>
<accession>Q6LHJ2</accession>
<sequence length="106" mass="11566">MFLEQFGNVTVGIFQITKDTSTSGTGFYTGGKEAFCGALNAEITLVYSACFTVSETHTIIRTGVNAKITIDTASGIDHHNSVFFTFKRSSSRTYFGTYWVVALIAK</sequence>
<evidence type="ECO:0000313" key="1">
    <source>
        <dbReference type="EMBL" id="CAG23238.1"/>
    </source>
</evidence>
<dbReference type="AlphaFoldDB" id="Q6LHJ2"/>
<keyword evidence="2" id="KW-1185">Reference proteome</keyword>
<proteinExistence type="predicted"/>
<gene>
    <name evidence="1" type="ordered locus">PBPRB1371</name>
</gene>
<name>Q6LHJ2_PHOPR</name>
<dbReference type="EMBL" id="CR378679">
    <property type="protein sequence ID" value="CAG23238.1"/>
    <property type="molecule type" value="Genomic_DNA"/>
</dbReference>
<organism evidence="1 2">
    <name type="scientific">Photobacterium profundum (strain SS9)</name>
    <dbReference type="NCBI Taxonomy" id="298386"/>
    <lineage>
        <taxon>Bacteria</taxon>
        <taxon>Pseudomonadati</taxon>
        <taxon>Pseudomonadota</taxon>
        <taxon>Gammaproteobacteria</taxon>
        <taxon>Vibrionales</taxon>
        <taxon>Vibrionaceae</taxon>
        <taxon>Photobacterium</taxon>
    </lineage>
</organism>